<reference evidence="1" key="1">
    <citation type="submission" date="2021-01" db="EMBL/GenBank/DDBJ databases">
        <title>Genome sequence of Phenylobacterium sp. 20VBR1 isolated from a valley glaceir, Ny-Alesund, Svalbard.</title>
        <authorList>
            <person name="Thomas F.A."/>
            <person name="Krishnan K.P."/>
            <person name="Sinha R.K."/>
        </authorList>
    </citation>
    <scope>NUCLEOTIDE SEQUENCE</scope>
    <source>
        <strain evidence="1">20VBR1</strain>
    </source>
</reference>
<dbReference type="AlphaFoldDB" id="A0A974P162"/>
<proteinExistence type="predicted"/>
<accession>A0A974P162</accession>
<organism evidence="1">
    <name type="scientific">Phenylobacterium glaciei</name>
    <dbReference type="NCBI Taxonomy" id="2803784"/>
    <lineage>
        <taxon>Bacteria</taxon>
        <taxon>Pseudomonadati</taxon>
        <taxon>Pseudomonadota</taxon>
        <taxon>Alphaproteobacteria</taxon>
        <taxon>Caulobacterales</taxon>
        <taxon>Caulobacteraceae</taxon>
        <taxon>Phenylobacterium</taxon>
    </lineage>
</organism>
<sequence>MADIPLTGGLAIFDDPDLALRLGGASSSCAPWLGPVTVAETEDGALTRVLSEAALQGLTALGADIATARAHLIGRLDLSEAPGVDHAALKARGFTEHEIASAEAALPFAAHLRDAFSPRWWTRGFCQTCWGRPTRIWPTRSSTP</sequence>
<name>A0A974P162_9CAUL</name>
<gene>
    <name evidence="1" type="ORF">JKL49_15320</name>
</gene>
<evidence type="ECO:0000313" key="1">
    <source>
        <dbReference type="EMBL" id="QQZ48773.1"/>
    </source>
</evidence>
<dbReference type="EMBL" id="CP068570">
    <property type="protein sequence ID" value="QQZ48773.1"/>
    <property type="molecule type" value="Genomic_DNA"/>
</dbReference>
<protein>
    <submittedName>
        <fullName evidence="1">Uncharacterized protein</fullName>
    </submittedName>
</protein>